<name>A0A0A9F8D3_ARUDO</name>
<reference evidence="1" key="2">
    <citation type="journal article" date="2015" name="Data Brief">
        <title>Shoot transcriptome of the giant reed, Arundo donax.</title>
        <authorList>
            <person name="Barrero R.A."/>
            <person name="Guerrero F.D."/>
            <person name="Moolhuijzen P."/>
            <person name="Goolsby J.A."/>
            <person name="Tidwell J."/>
            <person name="Bellgard S.E."/>
            <person name="Bellgard M.I."/>
        </authorList>
    </citation>
    <scope>NUCLEOTIDE SEQUENCE</scope>
    <source>
        <tissue evidence="1">Shoot tissue taken approximately 20 cm above the soil surface</tissue>
    </source>
</reference>
<dbReference type="AlphaFoldDB" id="A0A0A9F8D3"/>
<organism evidence="1">
    <name type="scientific">Arundo donax</name>
    <name type="common">Giant reed</name>
    <name type="synonym">Donax arundinaceus</name>
    <dbReference type="NCBI Taxonomy" id="35708"/>
    <lineage>
        <taxon>Eukaryota</taxon>
        <taxon>Viridiplantae</taxon>
        <taxon>Streptophyta</taxon>
        <taxon>Embryophyta</taxon>
        <taxon>Tracheophyta</taxon>
        <taxon>Spermatophyta</taxon>
        <taxon>Magnoliopsida</taxon>
        <taxon>Liliopsida</taxon>
        <taxon>Poales</taxon>
        <taxon>Poaceae</taxon>
        <taxon>PACMAD clade</taxon>
        <taxon>Arundinoideae</taxon>
        <taxon>Arundineae</taxon>
        <taxon>Arundo</taxon>
    </lineage>
</organism>
<dbReference type="EMBL" id="GBRH01190422">
    <property type="protein sequence ID" value="JAE07474.1"/>
    <property type="molecule type" value="Transcribed_RNA"/>
</dbReference>
<reference evidence="1" key="1">
    <citation type="submission" date="2014-09" db="EMBL/GenBank/DDBJ databases">
        <authorList>
            <person name="Magalhaes I.L.F."/>
            <person name="Oliveira U."/>
            <person name="Santos F.R."/>
            <person name="Vidigal T.H.D.A."/>
            <person name="Brescovit A.D."/>
            <person name="Santos A.J."/>
        </authorList>
    </citation>
    <scope>NUCLEOTIDE SEQUENCE</scope>
    <source>
        <tissue evidence="1">Shoot tissue taken approximately 20 cm above the soil surface</tissue>
    </source>
</reference>
<protein>
    <submittedName>
        <fullName evidence="1">Uncharacterized protein</fullName>
    </submittedName>
</protein>
<accession>A0A0A9F8D3</accession>
<evidence type="ECO:0000313" key="1">
    <source>
        <dbReference type="EMBL" id="JAE07474.1"/>
    </source>
</evidence>
<sequence>MAVLATPAWFTSKVLHTILLSSLPVLSTFCDD</sequence>
<proteinExistence type="predicted"/>